<sequence>MKKICCLSSLLCILLLNGCIQPSFNGSRTGNQDQLIMEYSIMNTEDSQLLTLQENDIVDVQIVSDAGKLSIIFQKNDETPIYEDNEISSSQSFQILIKEDGDYKVTVKGYRAKGSVSFIKS</sequence>
<dbReference type="GeneID" id="78230294"/>
<organism evidence="2 3">
    <name type="scientific">Coprobacillus cateniformis</name>
    <dbReference type="NCBI Taxonomy" id="100884"/>
    <lineage>
        <taxon>Bacteria</taxon>
        <taxon>Bacillati</taxon>
        <taxon>Bacillota</taxon>
        <taxon>Erysipelotrichia</taxon>
        <taxon>Erysipelotrichales</taxon>
        <taxon>Coprobacillaceae</taxon>
        <taxon>Coprobacillus</taxon>
    </lineage>
</organism>
<dbReference type="AlphaFoldDB" id="E7GE74"/>
<keyword evidence="1" id="KW-0732">Signal</keyword>
<protein>
    <recommendedName>
        <fullName evidence="4">GOLD domain-containing protein</fullName>
    </recommendedName>
</protein>
<comment type="caution">
    <text evidence="2">The sequence shown here is derived from an EMBL/GenBank/DDBJ whole genome shotgun (WGS) entry which is preliminary data.</text>
</comment>
<gene>
    <name evidence="2" type="ORF">HMPREF9488_03067</name>
</gene>
<feature type="signal peptide" evidence="1">
    <location>
        <begin position="1"/>
        <end position="25"/>
    </location>
</feature>
<evidence type="ECO:0000313" key="3">
    <source>
        <dbReference type="Proteomes" id="UP000003157"/>
    </source>
</evidence>
<evidence type="ECO:0000313" key="2">
    <source>
        <dbReference type="EMBL" id="EFW03675.1"/>
    </source>
</evidence>
<evidence type="ECO:0008006" key="4">
    <source>
        <dbReference type="Google" id="ProtNLM"/>
    </source>
</evidence>
<evidence type="ECO:0000256" key="1">
    <source>
        <dbReference type="SAM" id="SignalP"/>
    </source>
</evidence>
<dbReference type="HOGENOM" id="CLU_163179_0_0_9"/>
<dbReference type="OrthoDB" id="2002457at2"/>
<dbReference type="eggNOG" id="ENOG50336SC">
    <property type="taxonomic scope" value="Bacteria"/>
</dbReference>
<reference evidence="2 3" key="1">
    <citation type="submission" date="2010-12" db="EMBL/GenBank/DDBJ databases">
        <title>The Genome Sequence of Coprobacillus sp. strain 29_1.</title>
        <authorList>
            <consortium name="The Broad Institute Genome Sequencing Platform"/>
            <person name="Earl A."/>
            <person name="Ward D."/>
            <person name="Feldgarden M."/>
            <person name="Gevers D."/>
            <person name="Daigneault M."/>
            <person name="Sibley C.D."/>
            <person name="White A."/>
            <person name="Strauss J."/>
            <person name="Allen-Vercoe E."/>
            <person name="Young S.K."/>
            <person name="Zeng Q."/>
            <person name="Gargeya S."/>
            <person name="Fitzgerald M."/>
            <person name="Haas B."/>
            <person name="Abouelleil A."/>
            <person name="Alvarado L."/>
            <person name="Arachchi H.M."/>
            <person name="Berlin A."/>
            <person name="Brown A."/>
            <person name="Chapman S.B."/>
            <person name="Chen Z."/>
            <person name="Dunbar C."/>
            <person name="Freedman E."/>
            <person name="Gearin G."/>
            <person name="Gellesch M."/>
            <person name="Goldberg J."/>
            <person name="Griggs A."/>
            <person name="Gujja S."/>
            <person name="Heilman E."/>
            <person name="Heiman D."/>
            <person name="Howarth C."/>
            <person name="Larson L."/>
            <person name="Lui A."/>
            <person name="MacDonald P.J.P."/>
            <person name="Mehta T."/>
            <person name="Montmayeur A."/>
            <person name="Murphy C."/>
            <person name="Neiman D."/>
            <person name="Pearson M."/>
            <person name="Priest M."/>
            <person name="Roberts A."/>
            <person name="Saif S."/>
            <person name="Shea T."/>
            <person name="Shenoy N."/>
            <person name="Sisk P."/>
            <person name="Stolte C."/>
            <person name="Sykes S."/>
            <person name="White J."/>
            <person name="Yandava C."/>
            <person name="Nusbaum C."/>
            <person name="Birren B."/>
        </authorList>
    </citation>
    <scope>NUCLEOTIDE SEQUENCE [LARGE SCALE GENOMIC DNA]</scope>
    <source>
        <strain evidence="2 3">29_1</strain>
    </source>
</reference>
<name>E7GE74_9FIRM</name>
<dbReference type="STRING" id="100884.GCA_000269565_02478"/>
<proteinExistence type="predicted"/>
<keyword evidence="3" id="KW-1185">Reference proteome</keyword>
<dbReference type="Proteomes" id="UP000003157">
    <property type="component" value="Unassembled WGS sequence"/>
</dbReference>
<dbReference type="EMBL" id="ADKX01000044">
    <property type="protein sequence ID" value="EFW03675.1"/>
    <property type="molecule type" value="Genomic_DNA"/>
</dbReference>
<feature type="chain" id="PRO_5003220747" description="GOLD domain-containing protein" evidence="1">
    <location>
        <begin position="26"/>
        <end position="121"/>
    </location>
</feature>
<accession>E7GE74</accession>
<dbReference type="RefSeq" id="WP_008790150.1">
    <property type="nucleotide sequence ID" value="NZ_AKCB01000001.1"/>
</dbReference>